<accession>A0A2W1LQJ2</accession>
<comment type="caution">
    <text evidence="1">The sequence shown here is derived from an EMBL/GenBank/DDBJ whole genome shotgun (WGS) entry which is preliminary data.</text>
</comment>
<keyword evidence="2" id="KW-1185">Reference proteome</keyword>
<dbReference type="AlphaFoldDB" id="A0A2W1LQJ2"/>
<protein>
    <submittedName>
        <fullName evidence="1">Uncharacterized protein</fullName>
    </submittedName>
</protein>
<sequence length="67" mass="7604">MISKRASFVGVRFLWGKVNADTNTKAQVDRGFGDIIKAMIINIRSALFNACLLNHYSSYDHIRMNGR</sequence>
<organism evidence="1 2">
    <name type="scientific">Paenibacillus sambharensis</name>
    <dbReference type="NCBI Taxonomy" id="1803190"/>
    <lineage>
        <taxon>Bacteria</taxon>
        <taxon>Bacillati</taxon>
        <taxon>Bacillota</taxon>
        <taxon>Bacilli</taxon>
        <taxon>Bacillales</taxon>
        <taxon>Paenibacillaceae</taxon>
        <taxon>Paenibacillus</taxon>
    </lineage>
</organism>
<proteinExistence type="predicted"/>
<name>A0A2W1LQJ2_9BACL</name>
<evidence type="ECO:0000313" key="2">
    <source>
        <dbReference type="Proteomes" id="UP000249522"/>
    </source>
</evidence>
<evidence type="ECO:0000313" key="1">
    <source>
        <dbReference type="EMBL" id="PZD97115.1"/>
    </source>
</evidence>
<reference evidence="1 2" key="1">
    <citation type="submission" date="2018-06" db="EMBL/GenBank/DDBJ databases">
        <title>Paenibacillus imtechensis sp. nov.</title>
        <authorList>
            <person name="Pinnaka A.K."/>
            <person name="Singh H."/>
            <person name="Kaur M."/>
        </authorList>
    </citation>
    <scope>NUCLEOTIDE SEQUENCE [LARGE SCALE GENOMIC DNA]</scope>
    <source>
        <strain evidence="1 2">SMB1</strain>
    </source>
</reference>
<dbReference type="Proteomes" id="UP000249522">
    <property type="component" value="Unassembled WGS sequence"/>
</dbReference>
<gene>
    <name evidence="1" type="ORF">DNH61_04295</name>
</gene>
<dbReference type="EMBL" id="QKRB01000031">
    <property type="protein sequence ID" value="PZD97115.1"/>
    <property type="molecule type" value="Genomic_DNA"/>
</dbReference>